<feature type="transmembrane region" description="Helical" evidence="6">
    <location>
        <begin position="892"/>
        <end position="911"/>
    </location>
</feature>
<feature type="transmembrane region" description="Helical" evidence="6">
    <location>
        <begin position="859"/>
        <end position="880"/>
    </location>
</feature>
<feature type="transmembrane region" description="Helical" evidence="6">
    <location>
        <begin position="58"/>
        <end position="78"/>
    </location>
</feature>
<dbReference type="InterPro" id="IPR023298">
    <property type="entry name" value="ATPase_P-typ_TM_dom_sf"/>
</dbReference>
<dbReference type="InterPro" id="IPR023299">
    <property type="entry name" value="ATPase_P-typ_cyto_dom_N"/>
</dbReference>
<dbReference type="GO" id="GO:0006883">
    <property type="term" value="P:intracellular sodium ion homeostasis"/>
    <property type="evidence" value="ECO:0007669"/>
    <property type="project" value="TreeGrafter"/>
</dbReference>
<evidence type="ECO:0000256" key="1">
    <source>
        <dbReference type="ARBA" id="ARBA00004370"/>
    </source>
</evidence>
<sequence>MVSHRKKISWQSLSYDTALTAFGVASDTGLPEQEYARRKEKYGENILRTRHEAFSVRFFWELMKNPLVLMLFSTGIFTFIFGEYLLTIVILIACTAHAGIIFFQKWRTRKVFAKLKEIRKSFSCVVRNGRTMDIPTENLVPGDIILLATGYRVGADARLIFARELEMNESLISDERVGVKKNATKTVPRERPIDEQVNMVWAGTLVSAGVGKAVVVATGGRVQCAALLERLHMMDTTRTPLQKNVLVAVLSLAAVVILCLATILAFGASTGSSFATVILLSLAVLAASVHTRASAAVTLAHAMGMETLAKKGGFVRNLAGVETLGAVTVLLTGKTGILTEGKIRISEVTTPRCVFEQKTNKKTQEGFSLRNNDERTVLLHAVLASDARIEWNLHGSAIPHAEEWHGMERISSGETGDRERSLVIHGRPFERGVLLAGLEGGIRHEDAVRVHPRTDFLPFDSSRQCAVSVHKKMGDAAHRLVLVGAPEFLLSRAVFFLEEGVKKSMTAEMRSSLASYCATVGKRGERSVAVAYKDTNEKAIPLALKKNPEEYEDARLVFAGFLVCSDTIRASARQAVSFAQEAGIRVILVTGDNRFAAEYAAEALGIRQRNQDVAEGEAVRGKSDDALGAMLSETTVFARMLPKDKERLVLLLRARGEVVAMTGDDTCDARALQSAHVGITRSNSSEAVKESSGLFLMRGGVDTFLHAVKTGRSSTDSVRKTMMYVLSASLSEVFLLGAAVALGGPFPFLPAQVFLISVMRGSFVNFVYAFGPEAPDVLERDPVSAVRHVFGKSQRLFALVLTLVTTAVLVGLYAILLRVGTPEGALRTFMFLALAFNTIFLGMLLANPRQPFWRINFASNTYLLGTAVLCVMALSALYLFSPFTVLFSLEPLGKGLFLLLAGFCVVGVSAVEIAKRIAFRWGD</sequence>
<evidence type="ECO:0000313" key="9">
    <source>
        <dbReference type="Proteomes" id="UP000178099"/>
    </source>
</evidence>
<accession>A0A1G2D9G0</accession>
<dbReference type="EMBL" id="MHLN01000050">
    <property type="protein sequence ID" value="OGZ09541.1"/>
    <property type="molecule type" value="Genomic_DNA"/>
</dbReference>
<dbReference type="Gene3D" id="3.40.1110.10">
    <property type="entry name" value="Calcium-transporting ATPase, cytoplasmic domain N"/>
    <property type="match status" value="1"/>
</dbReference>
<dbReference type="InterPro" id="IPR023214">
    <property type="entry name" value="HAD_sf"/>
</dbReference>
<dbReference type="Pfam" id="PF00690">
    <property type="entry name" value="Cation_ATPase_N"/>
    <property type="match status" value="1"/>
</dbReference>
<comment type="caution">
    <text evidence="8">The sequence shown here is derived from an EMBL/GenBank/DDBJ whole genome shotgun (WGS) entry which is preliminary data.</text>
</comment>
<dbReference type="Pfam" id="PF00689">
    <property type="entry name" value="Cation_ATPase_C"/>
    <property type="match status" value="1"/>
</dbReference>
<feature type="transmembrane region" description="Helical" evidence="6">
    <location>
        <begin position="828"/>
        <end position="847"/>
    </location>
</feature>
<keyword evidence="5 6" id="KW-0472">Membrane</keyword>
<feature type="transmembrane region" description="Helical" evidence="6">
    <location>
        <begin position="245"/>
        <end position="268"/>
    </location>
</feature>
<dbReference type="InterPro" id="IPR004014">
    <property type="entry name" value="ATPase_P-typ_cation-transptr_N"/>
</dbReference>
<dbReference type="PRINTS" id="PR00119">
    <property type="entry name" value="CATATPASE"/>
</dbReference>
<feature type="transmembrane region" description="Helical" evidence="6">
    <location>
        <begin position="84"/>
        <end position="103"/>
    </location>
</feature>
<dbReference type="GO" id="GO:0036376">
    <property type="term" value="P:sodium ion export across plasma membrane"/>
    <property type="evidence" value="ECO:0007669"/>
    <property type="project" value="TreeGrafter"/>
</dbReference>
<feature type="transmembrane region" description="Helical" evidence="6">
    <location>
        <begin position="796"/>
        <end position="816"/>
    </location>
</feature>
<comment type="subcellular location">
    <subcellularLocation>
        <location evidence="1">Membrane</location>
    </subcellularLocation>
</comment>
<dbReference type="Gene3D" id="2.70.150.10">
    <property type="entry name" value="Calcium-transporting ATPase, cytoplasmic transduction domain A"/>
    <property type="match status" value="1"/>
</dbReference>
<dbReference type="Gene3D" id="1.20.1110.10">
    <property type="entry name" value="Calcium-transporting ATPase, transmembrane domain"/>
    <property type="match status" value="1"/>
</dbReference>
<keyword evidence="4 6" id="KW-1133">Transmembrane helix</keyword>
<dbReference type="PANTHER" id="PTHR43294">
    <property type="entry name" value="SODIUM/POTASSIUM-TRANSPORTING ATPASE SUBUNIT ALPHA"/>
    <property type="match status" value="1"/>
</dbReference>
<name>A0A1G2D9G0_9BACT</name>
<evidence type="ECO:0000313" key="8">
    <source>
        <dbReference type="EMBL" id="OGZ09541.1"/>
    </source>
</evidence>
<dbReference type="SUPFAM" id="SSF56784">
    <property type="entry name" value="HAD-like"/>
    <property type="match status" value="1"/>
</dbReference>
<dbReference type="GO" id="GO:0000166">
    <property type="term" value="F:nucleotide binding"/>
    <property type="evidence" value="ECO:0007669"/>
    <property type="project" value="InterPro"/>
</dbReference>
<gene>
    <name evidence="8" type="ORF">A3D67_03850</name>
</gene>
<dbReference type="AlphaFoldDB" id="A0A1G2D9G0"/>
<dbReference type="SUPFAM" id="SSF81660">
    <property type="entry name" value="Metal cation-transporting ATPase, ATP-binding domain N"/>
    <property type="match status" value="1"/>
</dbReference>
<feature type="transmembrane region" description="Helical" evidence="6">
    <location>
        <begin position="274"/>
        <end position="300"/>
    </location>
</feature>
<dbReference type="SUPFAM" id="SSF81653">
    <property type="entry name" value="Calcium ATPase, transduction domain A"/>
    <property type="match status" value="1"/>
</dbReference>
<evidence type="ECO:0000259" key="7">
    <source>
        <dbReference type="SMART" id="SM00831"/>
    </source>
</evidence>
<dbReference type="GO" id="GO:1902600">
    <property type="term" value="P:proton transmembrane transport"/>
    <property type="evidence" value="ECO:0007669"/>
    <property type="project" value="TreeGrafter"/>
</dbReference>
<evidence type="ECO:0000256" key="5">
    <source>
        <dbReference type="ARBA" id="ARBA00023136"/>
    </source>
</evidence>
<keyword evidence="3 6" id="KW-0812">Transmembrane</keyword>
<feature type="transmembrane region" description="Helical" evidence="6">
    <location>
        <begin position="722"/>
        <end position="742"/>
    </location>
</feature>
<feature type="domain" description="Cation-transporting P-type ATPase N-terminal" evidence="7">
    <location>
        <begin position="9"/>
        <end position="83"/>
    </location>
</feature>
<dbReference type="InterPro" id="IPR008250">
    <property type="entry name" value="ATPase_P-typ_transduc_dom_A_sf"/>
</dbReference>
<dbReference type="Pfam" id="PF13246">
    <property type="entry name" value="Cation_ATPase"/>
    <property type="match status" value="1"/>
</dbReference>
<evidence type="ECO:0000256" key="3">
    <source>
        <dbReference type="ARBA" id="ARBA00022692"/>
    </source>
</evidence>
<dbReference type="SMART" id="SM00831">
    <property type="entry name" value="Cation_ATPase_N"/>
    <property type="match status" value="1"/>
</dbReference>
<dbReference type="GO" id="GO:1990573">
    <property type="term" value="P:potassium ion import across plasma membrane"/>
    <property type="evidence" value="ECO:0007669"/>
    <property type="project" value="TreeGrafter"/>
</dbReference>
<feature type="transmembrane region" description="Helical" evidence="6">
    <location>
        <begin position="748"/>
        <end position="770"/>
    </location>
</feature>
<protein>
    <recommendedName>
        <fullName evidence="7">Cation-transporting P-type ATPase N-terminal domain-containing protein</fullName>
    </recommendedName>
</protein>
<dbReference type="Gene3D" id="3.40.50.1000">
    <property type="entry name" value="HAD superfamily/HAD-like"/>
    <property type="match status" value="1"/>
</dbReference>
<dbReference type="GO" id="GO:0005886">
    <property type="term" value="C:plasma membrane"/>
    <property type="evidence" value="ECO:0007669"/>
    <property type="project" value="TreeGrafter"/>
</dbReference>
<dbReference type="InterPro" id="IPR006068">
    <property type="entry name" value="ATPase_P-typ_cation-transptr_C"/>
</dbReference>
<evidence type="ECO:0000256" key="6">
    <source>
        <dbReference type="SAM" id="Phobius"/>
    </source>
</evidence>
<reference evidence="8 9" key="1">
    <citation type="journal article" date="2016" name="Nat. Commun.">
        <title>Thousands of microbial genomes shed light on interconnected biogeochemical processes in an aquifer system.</title>
        <authorList>
            <person name="Anantharaman K."/>
            <person name="Brown C.T."/>
            <person name="Hug L.A."/>
            <person name="Sharon I."/>
            <person name="Castelle C.J."/>
            <person name="Probst A.J."/>
            <person name="Thomas B.C."/>
            <person name="Singh A."/>
            <person name="Wilkins M.J."/>
            <person name="Karaoz U."/>
            <person name="Brodie E.L."/>
            <person name="Williams K.H."/>
            <person name="Hubbard S.S."/>
            <person name="Banfield J.F."/>
        </authorList>
    </citation>
    <scope>NUCLEOTIDE SEQUENCE [LARGE SCALE GENOMIC DNA]</scope>
</reference>
<dbReference type="PANTHER" id="PTHR43294:SF20">
    <property type="entry name" value="P-TYPE ATPASE"/>
    <property type="match status" value="1"/>
</dbReference>
<comment type="similarity">
    <text evidence="2">Belongs to the cation transport ATPase (P-type) (TC 3.A.3) family. Type IIA subfamily.</text>
</comment>
<dbReference type="Pfam" id="PF00122">
    <property type="entry name" value="E1-E2_ATPase"/>
    <property type="match status" value="1"/>
</dbReference>
<dbReference type="InterPro" id="IPR059000">
    <property type="entry name" value="ATPase_P-type_domA"/>
</dbReference>
<dbReference type="InterPro" id="IPR036412">
    <property type="entry name" value="HAD-like_sf"/>
</dbReference>
<evidence type="ECO:0000256" key="2">
    <source>
        <dbReference type="ARBA" id="ARBA00005675"/>
    </source>
</evidence>
<dbReference type="Proteomes" id="UP000178099">
    <property type="component" value="Unassembled WGS sequence"/>
</dbReference>
<dbReference type="GO" id="GO:0005391">
    <property type="term" value="F:P-type sodium:potassium-exchanging transporter activity"/>
    <property type="evidence" value="ECO:0007669"/>
    <property type="project" value="TreeGrafter"/>
</dbReference>
<evidence type="ECO:0000256" key="4">
    <source>
        <dbReference type="ARBA" id="ARBA00022989"/>
    </source>
</evidence>
<dbReference type="SUPFAM" id="SSF81665">
    <property type="entry name" value="Calcium ATPase, transmembrane domain M"/>
    <property type="match status" value="1"/>
</dbReference>
<dbReference type="GO" id="GO:0030007">
    <property type="term" value="P:intracellular potassium ion homeostasis"/>
    <property type="evidence" value="ECO:0007669"/>
    <property type="project" value="TreeGrafter"/>
</dbReference>
<organism evidence="8 9">
    <name type="scientific">Candidatus Lloydbacteria bacterium RIFCSPHIGHO2_02_FULL_51_22</name>
    <dbReference type="NCBI Taxonomy" id="1798663"/>
    <lineage>
        <taxon>Bacteria</taxon>
        <taxon>Candidatus Lloydiibacteriota</taxon>
    </lineage>
</organism>
<proteinExistence type="inferred from homology"/>
<dbReference type="InterPro" id="IPR050510">
    <property type="entry name" value="Cation_transp_ATPase_P-type"/>
</dbReference>